<organism evidence="4 5">
    <name type="scientific">Kribbella pratensis</name>
    <dbReference type="NCBI Taxonomy" id="2512112"/>
    <lineage>
        <taxon>Bacteria</taxon>
        <taxon>Bacillati</taxon>
        <taxon>Actinomycetota</taxon>
        <taxon>Actinomycetes</taxon>
        <taxon>Propionibacteriales</taxon>
        <taxon>Kribbellaceae</taxon>
        <taxon>Kribbella</taxon>
    </lineage>
</organism>
<dbReference type="SUPFAM" id="SSF46689">
    <property type="entry name" value="Homeodomain-like"/>
    <property type="match status" value="1"/>
</dbReference>
<dbReference type="InterPro" id="IPR041583">
    <property type="entry name" value="TetR_C_31"/>
</dbReference>
<evidence type="ECO:0000256" key="1">
    <source>
        <dbReference type="ARBA" id="ARBA00023125"/>
    </source>
</evidence>
<dbReference type="PRINTS" id="PR00455">
    <property type="entry name" value="HTHTETR"/>
</dbReference>
<evidence type="ECO:0000313" key="4">
    <source>
        <dbReference type="EMBL" id="TDW61093.1"/>
    </source>
</evidence>
<evidence type="ECO:0000259" key="3">
    <source>
        <dbReference type="PROSITE" id="PS50977"/>
    </source>
</evidence>
<dbReference type="EMBL" id="SODP01000004">
    <property type="protein sequence ID" value="TDW61093.1"/>
    <property type="molecule type" value="Genomic_DNA"/>
</dbReference>
<sequence>MGNREALVESAKACLLEKGYSRTTARDIATGAGVSLAAIGYHFGSKETLLNEALRALLTDEWATEVAGAAGTGGGDDRAAVVGGPHEQFVATWRQIIDSLSNPRLKALWATQFEVLSLGASMPELVAELTKMQGEARDGLAHLFGGVDPDADPEEVQAIGSLLQALLLGVVAQGMFDPDSAPTGEQLAQSLRALADRISPSA</sequence>
<proteinExistence type="predicted"/>
<name>A0A4V3GF06_9ACTN</name>
<dbReference type="GO" id="GO:0000976">
    <property type="term" value="F:transcription cis-regulatory region binding"/>
    <property type="evidence" value="ECO:0007669"/>
    <property type="project" value="TreeGrafter"/>
</dbReference>
<dbReference type="OrthoDB" id="2356263at2"/>
<dbReference type="PANTHER" id="PTHR30055">
    <property type="entry name" value="HTH-TYPE TRANSCRIPTIONAL REGULATOR RUTR"/>
    <property type="match status" value="1"/>
</dbReference>
<evidence type="ECO:0000256" key="2">
    <source>
        <dbReference type="PROSITE-ProRule" id="PRU00335"/>
    </source>
</evidence>
<dbReference type="Pfam" id="PF00440">
    <property type="entry name" value="TetR_N"/>
    <property type="match status" value="1"/>
</dbReference>
<dbReference type="PANTHER" id="PTHR30055:SF219">
    <property type="entry name" value="TRANSCRIPTIONAL REGULATORY PROTEIN"/>
    <property type="match status" value="1"/>
</dbReference>
<keyword evidence="1 2" id="KW-0238">DNA-binding</keyword>
<dbReference type="AlphaFoldDB" id="A0A4V3GF06"/>
<gene>
    <name evidence="4" type="ORF">EV653_7654</name>
</gene>
<evidence type="ECO:0000313" key="5">
    <source>
        <dbReference type="Proteomes" id="UP000295146"/>
    </source>
</evidence>
<dbReference type="InterPro" id="IPR036271">
    <property type="entry name" value="Tet_transcr_reg_TetR-rel_C_sf"/>
</dbReference>
<comment type="caution">
    <text evidence="4">The sequence shown here is derived from an EMBL/GenBank/DDBJ whole genome shotgun (WGS) entry which is preliminary data.</text>
</comment>
<dbReference type="Proteomes" id="UP000295146">
    <property type="component" value="Unassembled WGS sequence"/>
</dbReference>
<dbReference type="InterPro" id="IPR050109">
    <property type="entry name" value="HTH-type_TetR-like_transc_reg"/>
</dbReference>
<dbReference type="RefSeq" id="WP_134110841.1">
    <property type="nucleotide sequence ID" value="NZ_SODP01000004.1"/>
</dbReference>
<dbReference type="InterPro" id="IPR009057">
    <property type="entry name" value="Homeodomain-like_sf"/>
</dbReference>
<keyword evidence="5" id="KW-1185">Reference proteome</keyword>
<dbReference type="PROSITE" id="PS50977">
    <property type="entry name" value="HTH_TETR_2"/>
    <property type="match status" value="1"/>
</dbReference>
<dbReference type="Gene3D" id="1.10.357.10">
    <property type="entry name" value="Tetracycline Repressor, domain 2"/>
    <property type="match status" value="1"/>
</dbReference>
<feature type="domain" description="HTH tetR-type" evidence="3">
    <location>
        <begin position="1"/>
        <end position="61"/>
    </location>
</feature>
<dbReference type="SUPFAM" id="SSF48498">
    <property type="entry name" value="Tetracyclin repressor-like, C-terminal domain"/>
    <property type="match status" value="1"/>
</dbReference>
<dbReference type="Pfam" id="PF17940">
    <property type="entry name" value="TetR_C_31"/>
    <property type="match status" value="1"/>
</dbReference>
<dbReference type="GO" id="GO:0003700">
    <property type="term" value="F:DNA-binding transcription factor activity"/>
    <property type="evidence" value="ECO:0007669"/>
    <property type="project" value="TreeGrafter"/>
</dbReference>
<accession>A0A4V3GF06</accession>
<reference evidence="4 5" key="1">
    <citation type="submission" date="2019-03" db="EMBL/GenBank/DDBJ databases">
        <title>Genomic Encyclopedia of Type Strains, Phase III (KMG-III): the genomes of soil and plant-associated and newly described type strains.</title>
        <authorList>
            <person name="Whitman W."/>
        </authorList>
    </citation>
    <scope>NUCLEOTIDE SEQUENCE [LARGE SCALE GENOMIC DNA]</scope>
    <source>
        <strain evidence="4 5">VKM Ac-2573</strain>
    </source>
</reference>
<feature type="DNA-binding region" description="H-T-H motif" evidence="2">
    <location>
        <begin position="24"/>
        <end position="43"/>
    </location>
</feature>
<dbReference type="InterPro" id="IPR001647">
    <property type="entry name" value="HTH_TetR"/>
</dbReference>
<protein>
    <submittedName>
        <fullName evidence="4">TetR family transcriptional regulator</fullName>
    </submittedName>
</protein>